<proteinExistence type="predicted"/>
<dbReference type="EMBL" id="MU274901">
    <property type="protein sequence ID" value="KAI0093665.1"/>
    <property type="molecule type" value="Genomic_DNA"/>
</dbReference>
<comment type="caution">
    <text evidence="1">The sequence shown here is derived from an EMBL/GenBank/DDBJ whole genome shotgun (WGS) entry which is preliminary data.</text>
</comment>
<dbReference type="Proteomes" id="UP001055072">
    <property type="component" value="Unassembled WGS sequence"/>
</dbReference>
<protein>
    <submittedName>
        <fullName evidence="1">DUF726-domain-containing protein</fullName>
    </submittedName>
</protein>
<name>A0ACB8UHA8_9APHY</name>
<sequence>MSKDQPQSDLTKVTPPAELTEPELKAVFQHLKRRLAAHRNHAETYAMNELVFTSGDVSKNQQTQEAQCSEINHWAQTLLENAWAACQEPGGGKCPELTSMSDTSTTGLPALPAQAQLNQLLHTILFIDLTSTRSYHAHTRTFLSTFGSLDEDAIAATLKDPQRAVAEAERKSKTDTAKEEQAQRNATMRKIGLGIAAASRGWLGIGGTAAGLLASGLAGSSVVCGALFGAYGSKKSAEMVDRYTKEVEDLAIVPIREPRETLAVKLCVSGWLESPEDVSAPWTVLDGQDTFALQWTVFAALAAALSPTAWLKIGQIIDNPWMTTKVRASKTARVLSTLLASRILGNRPITLIGYSLGSQIIFEALQHLAALPPSQTIGLIQDVYLFGSPVPADEVSWASVRRVVAGRLVNGYSTNDYVLAVLARASGGSWSVSGLQAVQVQGVENVECKEVDGHLHWRGIIGQCLQKCGVEGVVGAEIREQLKKKEEPIETFINIGENDIDEIIKRGDDSKEGVMEELAQERTQ</sequence>
<evidence type="ECO:0000313" key="2">
    <source>
        <dbReference type="Proteomes" id="UP001055072"/>
    </source>
</evidence>
<organism evidence="1 2">
    <name type="scientific">Irpex rosettiformis</name>
    <dbReference type="NCBI Taxonomy" id="378272"/>
    <lineage>
        <taxon>Eukaryota</taxon>
        <taxon>Fungi</taxon>
        <taxon>Dikarya</taxon>
        <taxon>Basidiomycota</taxon>
        <taxon>Agaricomycotina</taxon>
        <taxon>Agaricomycetes</taxon>
        <taxon>Polyporales</taxon>
        <taxon>Irpicaceae</taxon>
        <taxon>Irpex</taxon>
    </lineage>
</organism>
<evidence type="ECO:0000313" key="1">
    <source>
        <dbReference type="EMBL" id="KAI0093665.1"/>
    </source>
</evidence>
<reference evidence="1" key="1">
    <citation type="journal article" date="2021" name="Environ. Microbiol.">
        <title>Gene family expansions and transcriptome signatures uncover fungal adaptations to wood decay.</title>
        <authorList>
            <person name="Hage H."/>
            <person name="Miyauchi S."/>
            <person name="Viragh M."/>
            <person name="Drula E."/>
            <person name="Min B."/>
            <person name="Chaduli D."/>
            <person name="Navarro D."/>
            <person name="Favel A."/>
            <person name="Norest M."/>
            <person name="Lesage-Meessen L."/>
            <person name="Balint B."/>
            <person name="Merenyi Z."/>
            <person name="de Eugenio L."/>
            <person name="Morin E."/>
            <person name="Martinez A.T."/>
            <person name="Baldrian P."/>
            <person name="Stursova M."/>
            <person name="Martinez M.J."/>
            <person name="Novotny C."/>
            <person name="Magnuson J.K."/>
            <person name="Spatafora J.W."/>
            <person name="Maurice S."/>
            <person name="Pangilinan J."/>
            <person name="Andreopoulos W."/>
            <person name="LaButti K."/>
            <person name="Hundley H."/>
            <person name="Na H."/>
            <person name="Kuo A."/>
            <person name="Barry K."/>
            <person name="Lipzen A."/>
            <person name="Henrissat B."/>
            <person name="Riley R."/>
            <person name="Ahrendt S."/>
            <person name="Nagy L.G."/>
            <person name="Grigoriev I.V."/>
            <person name="Martin F."/>
            <person name="Rosso M.N."/>
        </authorList>
    </citation>
    <scope>NUCLEOTIDE SEQUENCE</scope>
    <source>
        <strain evidence="1">CBS 384.51</strain>
    </source>
</reference>
<keyword evidence="2" id="KW-1185">Reference proteome</keyword>
<accession>A0ACB8UHA8</accession>
<gene>
    <name evidence="1" type="ORF">BDY19DRAFT_902418</name>
</gene>